<feature type="transmembrane region" description="Helical" evidence="10">
    <location>
        <begin position="128"/>
        <end position="148"/>
    </location>
</feature>
<dbReference type="AlphaFoldDB" id="A0A2P6QT70"/>
<dbReference type="Gramene" id="PRQ37371">
    <property type="protein sequence ID" value="PRQ37371"/>
    <property type="gene ID" value="RchiOBHm_Chr4g0401811"/>
</dbReference>
<feature type="transmembrane region" description="Helical" evidence="10">
    <location>
        <begin position="160"/>
        <end position="180"/>
    </location>
</feature>
<dbReference type="PANTHER" id="PTHR10791:SF222">
    <property type="entry name" value="BIDIRECTIONAL SUGAR TRANSPORTER SWEET15"/>
    <property type="match status" value="1"/>
</dbReference>
<dbReference type="Proteomes" id="UP000238479">
    <property type="component" value="Chromosome 4"/>
</dbReference>
<comment type="similarity">
    <text evidence="2 10">Belongs to the SWEET sugar transporter family.</text>
</comment>
<dbReference type="GO" id="GO:0005886">
    <property type="term" value="C:plasma membrane"/>
    <property type="evidence" value="ECO:0007669"/>
    <property type="project" value="UniProtKB-SubCell"/>
</dbReference>
<dbReference type="Gene3D" id="1.20.1280.290">
    <property type="match status" value="2"/>
</dbReference>
<comment type="function">
    <text evidence="10">Mediates both low-affinity uptake and efflux of sugar across the membrane.</text>
</comment>
<keyword evidence="8 10" id="KW-1133">Transmembrane helix</keyword>
<comment type="caution">
    <text evidence="12">The sequence shown here is derived from an EMBL/GenBank/DDBJ whole genome shotgun (WGS) entry which is preliminary data.</text>
</comment>
<dbReference type="STRING" id="74649.A0A2P6QT70"/>
<evidence type="ECO:0000256" key="10">
    <source>
        <dbReference type="RuleBase" id="RU910715"/>
    </source>
</evidence>
<dbReference type="FunFam" id="1.20.1280.290:FF:000001">
    <property type="entry name" value="Bidirectional sugar transporter SWEET"/>
    <property type="match status" value="1"/>
</dbReference>
<keyword evidence="9 10" id="KW-0472">Membrane</keyword>
<feature type="transmembrane region" description="Helical" evidence="10">
    <location>
        <begin position="70"/>
        <end position="87"/>
    </location>
</feature>
<dbReference type="InterPro" id="IPR004316">
    <property type="entry name" value="SWEET_rpt"/>
</dbReference>
<keyword evidence="4" id="KW-1003">Cell membrane</keyword>
<evidence type="ECO:0000256" key="3">
    <source>
        <dbReference type="ARBA" id="ARBA00022448"/>
    </source>
</evidence>
<name>A0A2P6QT70_ROSCH</name>
<keyword evidence="6 10" id="KW-0812">Transmembrane</keyword>
<dbReference type="Pfam" id="PF03083">
    <property type="entry name" value="MtN3_slv"/>
    <property type="match status" value="2"/>
</dbReference>
<dbReference type="FunFam" id="1.20.1280.290:FF:000003">
    <property type="entry name" value="Bidirectional sugar transporter SWEET"/>
    <property type="match status" value="1"/>
</dbReference>
<organism evidence="12 13">
    <name type="scientific">Rosa chinensis</name>
    <name type="common">China rose</name>
    <dbReference type="NCBI Taxonomy" id="74649"/>
    <lineage>
        <taxon>Eukaryota</taxon>
        <taxon>Viridiplantae</taxon>
        <taxon>Streptophyta</taxon>
        <taxon>Embryophyta</taxon>
        <taxon>Tracheophyta</taxon>
        <taxon>Spermatophyta</taxon>
        <taxon>Magnoliopsida</taxon>
        <taxon>eudicotyledons</taxon>
        <taxon>Gunneridae</taxon>
        <taxon>Pentapetalae</taxon>
        <taxon>rosids</taxon>
        <taxon>fabids</taxon>
        <taxon>Rosales</taxon>
        <taxon>Rosaceae</taxon>
        <taxon>Rosoideae</taxon>
        <taxon>Rosoideae incertae sedis</taxon>
        <taxon>Rosa</taxon>
    </lineage>
</organism>
<evidence type="ECO:0000256" key="5">
    <source>
        <dbReference type="ARBA" id="ARBA00022597"/>
    </source>
</evidence>
<keyword evidence="5 10" id="KW-0762">Sugar transport</keyword>
<dbReference type="OMA" id="FWAYASK"/>
<protein>
    <recommendedName>
        <fullName evidence="10">Bidirectional sugar transporter SWEET</fullName>
    </recommendedName>
</protein>
<evidence type="ECO:0000256" key="7">
    <source>
        <dbReference type="ARBA" id="ARBA00022737"/>
    </source>
</evidence>
<evidence type="ECO:0000256" key="6">
    <source>
        <dbReference type="ARBA" id="ARBA00022692"/>
    </source>
</evidence>
<evidence type="ECO:0000256" key="4">
    <source>
        <dbReference type="ARBA" id="ARBA00022475"/>
    </source>
</evidence>
<feature type="transmembrane region" description="Helical" evidence="10">
    <location>
        <begin position="187"/>
        <end position="207"/>
    </location>
</feature>
<feature type="transmembrane region" description="Helical" evidence="10">
    <location>
        <begin position="213"/>
        <end position="236"/>
    </location>
</feature>
<feature type="transmembrane region" description="Helical" evidence="10">
    <location>
        <begin position="32"/>
        <end position="50"/>
    </location>
</feature>
<dbReference type="InterPro" id="IPR047664">
    <property type="entry name" value="SWEET"/>
</dbReference>
<evidence type="ECO:0000256" key="11">
    <source>
        <dbReference type="SAM" id="MobiDB-lite"/>
    </source>
</evidence>
<comment type="subcellular location">
    <subcellularLocation>
        <location evidence="1 10">Cell membrane</location>
        <topology evidence="1 10">Multi-pass membrane protein</topology>
    </subcellularLocation>
</comment>
<sequence length="323" mass="35894">MVRIAPTTSHFPSLCFGVIPDMGAVADSQHPWAFAFGILGNLISIMVYLAPVPTFYRIYIGKSTESFQSVPYLVELFSSTLWVYYAILKQNAVLFITINTFGSVMETLYIAMYIVYATNASRKFTIKLFGFMNLGLFSLIIVLLHYVFHTQYRVPVLGWINIAINVCSFAAPLTIVAQVIRTKSVEFMPFSLSFFLTLSGVLWFAYGLVVKDIFIAISYGLGFVLGLLQMLFYAIYRNRNEVIVDKEKTPPGPNHVTNAVILSTIATSEVHSVDAKSCDDNDVEDGKDGNKDSDSNEHKCMELGVNMDASGDVQLKSNEPCAV</sequence>
<dbReference type="GO" id="GO:0051119">
    <property type="term" value="F:sugar transmembrane transporter activity"/>
    <property type="evidence" value="ECO:0007669"/>
    <property type="project" value="InterPro"/>
</dbReference>
<evidence type="ECO:0000256" key="2">
    <source>
        <dbReference type="ARBA" id="ARBA00007809"/>
    </source>
</evidence>
<keyword evidence="13" id="KW-1185">Reference proteome</keyword>
<evidence type="ECO:0000256" key="8">
    <source>
        <dbReference type="ARBA" id="ARBA00022989"/>
    </source>
</evidence>
<feature type="region of interest" description="Disordered" evidence="11">
    <location>
        <begin position="276"/>
        <end position="298"/>
    </location>
</feature>
<evidence type="ECO:0000256" key="1">
    <source>
        <dbReference type="ARBA" id="ARBA00004651"/>
    </source>
</evidence>
<keyword evidence="3 10" id="KW-0813">Transport</keyword>
<dbReference type="GO" id="GO:0008515">
    <property type="term" value="F:sucrose transmembrane transporter activity"/>
    <property type="evidence" value="ECO:0007669"/>
    <property type="project" value="UniProtKB-ARBA"/>
</dbReference>
<proteinExistence type="inferred from homology"/>
<evidence type="ECO:0000256" key="9">
    <source>
        <dbReference type="ARBA" id="ARBA00023136"/>
    </source>
</evidence>
<reference evidence="12 13" key="1">
    <citation type="journal article" date="2018" name="Nat. Genet.">
        <title>The Rosa genome provides new insights in the design of modern roses.</title>
        <authorList>
            <person name="Bendahmane M."/>
        </authorList>
    </citation>
    <scope>NUCLEOTIDE SEQUENCE [LARGE SCALE GENOMIC DNA]</scope>
    <source>
        <strain evidence="13">cv. Old Blush</strain>
    </source>
</reference>
<dbReference type="PANTHER" id="PTHR10791">
    <property type="entry name" value="RAG1-ACTIVATING PROTEIN 1"/>
    <property type="match status" value="1"/>
</dbReference>
<keyword evidence="7" id="KW-0677">Repeat</keyword>
<evidence type="ECO:0000313" key="12">
    <source>
        <dbReference type="EMBL" id="PRQ37371.1"/>
    </source>
</evidence>
<evidence type="ECO:0000313" key="13">
    <source>
        <dbReference type="Proteomes" id="UP000238479"/>
    </source>
</evidence>
<accession>A0A2P6QT70</accession>
<dbReference type="EMBL" id="PDCK01000042">
    <property type="protein sequence ID" value="PRQ37371.1"/>
    <property type="molecule type" value="Genomic_DNA"/>
</dbReference>
<gene>
    <name evidence="12" type="ORF">RchiOBHm_Chr4g0401811</name>
</gene>
<feature type="transmembrane region" description="Helical" evidence="10">
    <location>
        <begin position="93"/>
        <end position="116"/>
    </location>
</feature>